<keyword evidence="3" id="KW-1185">Reference proteome</keyword>
<feature type="region of interest" description="Disordered" evidence="1">
    <location>
        <begin position="26"/>
        <end position="57"/>
    </location>
</feature>
<accession>A0AAV6UX10</accession>
<feature type="region of interest" description="Disordered" evidence="1">
    <location>
        <begin position="93"/>
        <end position="132"/>
    </location>
</feature>
<dbReference type="Proteomes" id="UP000827092">
    <property type="component" value="Unassembled WGS sequence"/>
</dbReference>
<name>A0AAV6UX10_9ARAC</name>
<evidence type="ECO:0000313" key="2">
    <source>
        <dbReference type="EMBL" id="KAG8188937.1"/>
    </source>
</evidence>
<proteinExistence type="predicted"/>
<feature type="compositionally biased region" description="Basic and acidic residues" evidence="1">
    <location>
        <begin position="47"/>
        <end position="57"/>
    </location>
</feature>
<sequence>MARGSSQKFFSLVIVILPSKNKPNRNGMNLSMALPPRSLQVRQSDTGWHDEKNHGHSIPEKKNHRFLLLWDHGVAKTTNVYFFEYTIRKCRSKKASGPLRRNAARAPLPPEPKMADVLLDSGDRGGREKSGN</sequence>
<dbReference type="EMBL" id="JAFNEN010000227">
    <property type="protein sequence ID" value="KAG8188937.1"/>
    <property type="molecule type" value="Genomic_DNA"/>
</dbReference>
<feature type="compositionally biased region" description="Basic and acidic residues" evidence="1">
    <location>
        <begin position="121"/>
        <end position="132"/>
    </location>
</feature>
<comment type="caution">
    <text evidence="2">The sequence shown here is derived from an EMBL/GenBank/DDBJ whole genome shotgun (WGS) entry which is preliminary data.</text>
</comment>
<organism evidence="2 3">
    <name type="scientific">Oedothorax gibbosus</name>
    <dbReference type="NCBI Taxonomy" id="931172"/>
    <lineage>
        <taxon>Eukaryota</taxon>
        <taxon>Metazoa</taxon>
        <taxon>Ecdysozoa</taxon>
        <taxon>Arthropoda</taxon>
        <taxon>Chelicerata</taxon>
        <taxon>Arachnida</taxon>
        <taxon>Araneae</taxon>
        <taxon>Araneomorphae</taxon>
        <taxon>Entelegynae</taxon>
        <taxon>Araneoidea</taxon>
        <taxon>Linyphiidae</taxon>
        <taxon>Erigoninae</taxon>
        <taxon>Oedothorax</taxon>
    </lineage>
</organism>
<evidence type="ECO:0000313" key="3">
    <source>
        <dbReference type="Proteomes" id="UP000827092"/>
    </source>
</evidence>
<reference evidence="2 3" key="1">
    <citation type="journal article" date="2022" name="Nat. Ecol. Evol.">
        <title>A masculinizing supergene underlies an exaggerated male reproductive morph in a spider.</title>
        <authorList>
            <person name="Hendrickx F."/>
            <person name="De Corte Z."/>
            <person name="Sonet G."/>
            <person name="Van Belleghem S.M."/>
            <person name="Kostlbacher S."/>
            <person name="Vangestel C."/>
        </authorList>
    </citation>
    <scope>NUCLEOTIDE SEQUENCE [LARGE SCALE GENOMIC DNA]</scope>
    <source>
        <strain evidence="2">W744_W776</strain>
    </source>
</reference>
<gene>
    <name evidence="2" type="ORF">JTE90_014989</name>
</gene>
<dbReference type="AlphaFoldDB" id="A0AAV6UX10"/>
<protein>
    <submittedName>
        <fullName evidence="2">Uncharacterized protein</fullName>
    </submittedName>
</protein>
<evidence type="ECO:0000256" key="1">
    <source>
        <dbReference type="SAM" id="MobiDB-lite"/>
    </source>
</evidence>